<keyword evidence="4" id="KW-1185">Reference proteome</keyword>
<dbReference type="AlphaFoldDB" id="A0A0V0QMY8"/>
<feature type="domain" description="Chromo" evidence="2">
    <location>
        <begin position="252"/>
        <end position="302"/>
    </location>
</feature>
<feature type="compositionally biased region" description="Basic residues" evidence="1">
    <location>
        <begin position="178"/>
        <end position="192"/>
    </location>
</feature>
<feature type="compositionally biased region" description="Basic and acidic residues" evidence="1">
    <location>
        <begin position="130"/>
        <end position="143"/>
    </location>
</feature>
<dbReference type="Pfam" id="PF00385">
    <property type="entry name" value="Chromo"/>
    <property type="match status" value="1"/>
</dbReference>
<feature type="compositionally biased region" description="Polar residues" evidence="1">
    <location>
        <begin position="102"/>
        <end position="113"/>
    </location>
</feature>
<proteinExistence type="predicted"/>
<dbReference type="InterPro" id="IPR016197">
    <property type="entry name" value="Chromo-like_dom_sf"/>
</dbReference>
<dbReference type="EMBL" id="LDAU01000127">
    <property type="protein sequence ID" value="KRX03715.1"/>
    <property type="molecule type" value="Genomic_DNA"/>
</dbReference>
<feature type="compositionally biased region" description="Basic residues" evidence="1">
    <location>
        <begin position="209"/>
        <end position="222"/>
    </location>
</feature>
<dbReference type="Gene3D" id="2.40.50.40">
    <property type="match status" value="2"/>
</dbReference>
<feature type="compositionally biased region" description="Basic residues" evidence="1">
    <location>
        <begin position="116"/>
        <end position="129"/>
    </location>
</feature>
<evidence type="ECO:0000259" key="2">
    <source>
        <dbReference type="PROSITE" id="PS50013"/>
    </source>
</evidence>
<dbReference type="SUPFAM" id="SSF54160">
    <property type="entry name" value="Chromo domain-like"/>
    <property type="match status" value="2"/>
</dbReference>
<dbReference type="Proteomes" id="UP000054937">
    <property type="component" value="Unassembled WGS sequence"/>
</dbReference>
<protein>
    <submittedName>
        <fullName evidence="3">Chromo domain protein</fullName>
    </submittedName>
</protein>
<dbReference type="SMART" id="SM00298">
    <property type="entry name" value="CHROMO"/>
    <property type="match status" value="2"/>
</dbReference>
<dbReference type="InterPro" id="IPR000953">
    <property type="entry name" value="Chromo/chromo_shadow_dom"/>
</dbReference>
<dbReference type="InterPro" id="IPR023780">
    <property type="entry name" value="Chromo_domain"/>
</dbReference>
<accession>A0A0V0QMY8</accession>
<name>A0A0V0QMY8_PSEPJ</name>
<organism evidence="3 4">
    <name type="scientific">Pseudocohnilembus persalinus</name>
    <name type="common">Ciliate</name>
    <dbReference type="NCBI Taxonomy" id="266149"/>
    <lineage>
        <taxon>Eukaryota</taxon>
        <taxon>Sar</taxon>
        <taxon>Alveolata</taxon>
        <taxon>Ciliophora</taxon>
        <taxon>Intramacronucleata</taxon>
        <taxon>Oligohymenophorea</taxon>
        <taxon>Scuticociliatia</taxon>
        <taxon>Philasterida</taxon>
        <taxon>Pseudocohnilembidae</taxon>
        <taxon>Pseudocohnilembus</taxon>
    </lineage>
</organism>
<gene>
    <name evidence="3" type="ORF">PPERSA_03676</name>
</gene>
<feature type="region of interest" description="Disordered" evidence="1">
    <location>
        <begin position="176"/>
        <end position="229"/>
    </location>
</feature>
<dbReference type="InParanoid" id="A0A0V0QMY8"/>
<dbReference type="CDD" id="cd00024">
    <property type="entry name" value="CD_CSD"/>
    <property type="match status" value="2"/>
</dbReference>
<dbReference type="PROSITE" id="PS50013">
    <property type="entry name" value="CHROMO_2"/>
    <property type="match status" value="1"/>
</dbReference>
<evidence type="ECO:0000313" key="3">
    <source>
        <dbReference type="EMBL" id="KRX03715.1"/>
    </source>
</evidence>
<sequence>MKQSKINELFSKIQPKNDLNLIKTENQTQKTISFINTNQKINQKYQVQPKNNQYNKQNIRIQNENQISDFFKSSKQIQECSQVKKQKFELRDIVKIEEDDPTYNQQLNSQQPFSKLYKKKIQKKSSQKPAKKEKQNELQETNKRKSGRIKNQQNISNYQQYTKKQFSCEPDPIDLQTKQKKSKIQKNLKKNKNNQADFTRKNQEQNKQNTKKKNNKKKKVQQKKLQQDLNYDNNIDDNISMATSEELENEIYEVDKIIQKIYVKEEKTNYYLVSWVGYSDEYNEWFSEEELSKRSKQLLRGFNMNVQHPVYVDEDDWGEELVMEGIRGFIIKKGRKFYLIKWYNLIEDADSWITSTMAVKKDQLMVKDFEEKANWCSQKEIPEKYWYLIDEFLQCQQQQIKNNEFLCQQKVQNDNANKHNNNIESKENNSKEIIDHSQQSFENCQMNHQQQYKSLENSHINTKAHTISVRDSDSFSISNDLLSQYV</sequence>
<feature type="region of interest" description="Disordered" evidence="1">
    <location>
        <begin position="101"/>
        <end position="155"/>
    </location>
</feature>
<evidence type="ECO:0000313" key="4">
    <source>
        <dbReference type="Proteomes" id="UP000054937"/>
    </source>
</evidence>
<reference evidence="3 4" key="1">
    <citation type="journal article" date="2015" name="Sci. Rep.">
        <title>Genome of the facultative scuticociliatosis pathogen Pseudocohnilembus persalinus provides insight into its virulence through horizontal gene transfer.</title>
        <authorList>
            <person name="Xiong J."/>
            <person name="Wang G."/>
            <person name="Cheng J."/>
            <person name="Tian M."/>
            <person name="Pan X."/>
            <person name="Warren A."/>
            <person name="Jiang C."/>
            <person name="Yuan D."/>
            <person name="Miao W."/>
        </authorList>
    </citation>
    <scope>NUCLEOTIDE SEQUENCE [LARGE SCALE GENOMIC DNA]</scope>
    <source>
        <strain evidence="3">36N120E</strain>
    </source>
</reference>
<evidence type="ECO:0000256" key="1">
    <source>
        <dbReference type="SAM" id="MobiDB-lite"/>
    </source>
</evidence>
<comment type="caution">
    <text evidence="3">The sequence shown here is derived from an EMBL/GenBank/DDBJ whole genome shotgun (WGS) entry which is preliminary data.</text>
</comment>